<keyword evidence="3" id="KW-0808">Transferase</keyword>
<reference evidence="3 4" key="1">
    <citation type="submission" date="2017-07" db="EMBL/GenBank/DDBJ databases">
        <title>Isolation and whole genome analysis of endospore-forming bacteria from heroin.</title>
        <authorList>
            <person name="Kalinowski J."/>
            <person name="Ahrens B."/>
            <person name="Al-Dilaimi A."/>
            <person name="Winkler A."/>
            <person name="Wibberg D."/>
            <person name="Schleenbecker U."/>
            <person name="Ruckert C."/>
            <person name="Wolfel R."/>
            <person name="Grass G."/>
        </authorList>
    </citation>
    <scope>NUCLEOTIDE SEQUENCE [LARGE SCALE GENOMIC DNA]</scope>
    <source>
        <strain evidence="3 4">7523-2</strain>
    </source>
</reference>
<comment type="caution">
    <text evidence="3">The sequence shown here is derived from an EMBL/GenBank/DDBJ whole genome shotgun (WGS) entry which is preliminary data.</text>
</comment>
<gene>
    <name evidence="3" type="ORF">CHH61_24355</name>
</gene>
<dbReference type="Gene3D" id="3.40.640.10">
    <property type="entry name" value="Type I PLP-dependent aspartate aminotransferase-like (Major domain)"/>
    <property type="match status" value="1"/>
</dbReference>
<feature type="non-terminal residue" evidence="3">
    <location>
        <position position="83"/>
    </location>
</feature>
<dbReference type="PANTHER" id="PTHR11601">
    <property type="entry name" value="CYSTEINE DESULFURYLASE FAMILY MEMBER"/>
    <property type="match status" value="1"/>
</dbReference>
<protein>
    <submittedName>
        <fullName evidence="3">Cysteine desulfurase</fullName>
        <ecNumber evidence="3">2.8.1.7</ecNumber>
    </submittedName>
</protein>
<name>A0A268R5P8_SHOCL</name>
<evidence type="ECO:0000313" key="3">
    <source>
        <dbReference type="EMBL" id="PAF14891.1"/>
    </source>
</evidence>
<dbReference type="EMBL" id="NPBS01000531">
    <property type="protein sequence ID" value="PAF14891.1"/>
    <property type="molecule type" value="Genomic_DNA"/>
</dbReference>
<comment type="cofactor">
    <cofactor evidence="1">
        <name>pyridoxal 5'-phosphate</name>
        <dbReference type="ChEBI" id="CHEBI:597326"/>
    </cofactor>
</comment>
<dbReference type="InterPro" id="IPR015424">
    <property type="entry name" value="PyrdxlP-dep_Trfase"/>
</dbReference>
<sequence>MAVQSLLNGIDHKKSHIITTQIEHSSLYTFFKGLQTKGYEVSFLKPNEQGLISVDDVTSKLRPNTGLVSIQHGNSEIGVIQPI</sequence>
<dbReference type="EC" id="2.8.1.7" evidence="3"/>
<dbReference type="AlphaFoldDB" id="A0A268R5P8"/>
<accession>A0A268R5P8</accession>
<evidence type="ECO:0000313" key="4">
    <source>
        <dbReference type="Proteomes" id="UP000216133"/>
    </source>
</evidence>
<dbReference type="InterPro" id="IPR015421">
    <property type="entry name" value="PyrdxlP-dep_Trfase_major"/>
</dbReference>
<dbReference type="Pfam" id="PF00266">
    <property type="entry name" value="Aminotran_5"/>
    <property type="match status" value="1"/>
</dbReference>
<dbReference type="SUPFAM" id="SSF53383">
    <property type="entry name" value="PLP-dependent transferases"/>
    <property type="match status" value="1"/>
</dbReference>
<dbReference type="GO" id="GO:0031071">
    <property type="term" value="F:cysteine desulfurase activity"/>
    <property type="evidence" value="ECO:0007669"/>
    <property type="project" value="UniProtKB-EC"/>
</dbReference>
<dbReference type="PANTHER" id="PTHR11601:SF36">
    <property type="entry name" value="CYSTEINE DESULFURASE NIFS-RELATED"/>
    <property type="match status" value="1"/>
</dbReference>
<dbReference type="Proteomes" id="UP000216133">
    <property type="component" value="Unassembled WGS sequence"/>
</dbReference>
<feature type="domain" description="Aminotransferase class V" evidence="2">
    <location>
        <begin position="2"/>
        <end position="83"/>
    </location>
</feature>
<dbReference type="InterPro" id="IPR000192">
    <property type="entry name" value="Aminotrans_V_dom"/>
</dbReference>
<proteinExistence type="predicted"/>
<evidence type="ECO:0000259" key="2">
    <source>
        <dbReference type="Pfam" id="PF00266"/>
    </source>
</evidence>
<evidence type="ECO:0000256" key="1">
    <source>
        <dbReference type="ARBA" id="ARBA00001933"/>
    </source>
</evidence>
<organism evidence="3 4">
    <name type="scientific">Shouchella clausii</name>
    <name type="common">Alkalihalobacillus clausii</name>
    <dbReference type="NCBI Taxonomy" id="79880"/>
    <lineage>
        <taxon>Bacteria</taxon>
        <taxon>Bacillati</taxon>
        <taxon>Bacillota</taxon>
        <taxon>Bacilli</taxon>
        <taxon>Bacillales</taxon>
        <taxon>Bacillaceae</taxon>
        <taxon>Shouchella</taxon>
    </lineage>
</organism>